<feature type="transmembrane region" description="Helical" evidence="6">
    <location>
        <begin position="12"/>
        <end position="33"/>
    </location>
</feature>
<accession>A0A0G1NF07</accession>
<dbReference type="PANTHER" id="PTHR30093">
    <property type="entry name" value="GENERAL SECRETION PATHWAY PROTEIN G"/>
    <property type="match status" value="1"/>
</dbReference>
<evidence type="ECO:0000313" key="7">
    <source>
        <dbReference type="EMBL" id="KKT82784.1"/>
    </source>
</evidence>
<proteinExistence type="predicted"/>
<keyword evidence="2" id="KW-0488">Methylation</keyword>
<dbReference type="InterPro" id="IPR012902">
    <property type="entry name" value="N_methyl_site"/>
</dbReference>
<evidence type="ECO:0000256" key="5">
    <source>
        <dbReference type="ARBA" id="ARBA00023136"/>
    </source>
</evidence>
<dbReference type="SUPFAM" id="SSF54523">
    <property type="entry name" value="Pili subunits"/>
    <property type="match status" value="1"/>
</dbReference>
<keyword evidence="3 6" id="KW-0812">Transmembrane</keyword>
<dbReference type="PROSITE" id="PS00409">
    <property type="entry name" value="PROKAR_NTER_METHYL"/>
    <property type="match status" value="1"/>
</dbReference>
<dbReference type="PRINTS" id="PR00885">
    <property type="entry name" value="BCTERIALGSPH"/>
</dbReference>
<comment type="caution">
    <text evidence="7">The sequence shown here is derived from an EMBL/GenBank/DDBJ whole genome shotgun (WGS) entry which is preliminary data.</text>
</comment>
<evidence type="ECO:0000313" key="8">
    <source>
        <dbReference type="Proteomes" id="UP000034032"/>
    </source>
</evidence>
<dbReference type="GO" id="GO:0015627">
    <property type="term" value="C:type II protein secretion system complex"/>
    <property type="evidence" value="ECO:0007669"/>
    <property type="project" value="InterPro"/>
</dbReference>
<reference evidence="7 8" key="1">
    <citation type="journal article" date="2015" name="Nature">
        <title>rRNA introns, odd ribosomes, and small enigmatic genomes across a large radiation of phyla.</title>
        <authorList>
            <person name="Brown C.T."/>
            <person name="Hug L.A."/>
            <person name="Thomas B.C."/>
            <person name="Sharon I."/>
            <person name="Castelle C.J."/>
            <person name="Singh A."/>
            <person name="Wilkins M.J."/>
            <person name="Williams K.H."/>
            <person name="Banfield J.F."/>
        </authorList>
    </citation>
    <scope>NUCLEOTIDE SEQUENCE [LARGE SCALE GENOMIC DNA]</scope>
</reference>
<dbReference type="InterPro" id="IPR002416">
    <property type="entry name" value="T2SS_protein-GspH"/>
</dbReference>
<organism evidence="7 8">
    <name type="scientific">Candidatus Yanofskybacteria bacterium GW2011_GWA2_44_9</name>
    <dbReference type="NCBI Taxonomy" id="1619025"/>
    <lineage>
        <taxon>Bacteria</taxon>
        <taxon>Candidatus Yanofskyibacteriota</taxon>
    </lineage>
</organism>
<dbReference type="NCBIfam" id="TIGR02532">
    <property type="entry name" value="IV_pilin_GFxxxE"/>
    <property type="match status" value="1"/>
</dbReference>
<evidence type="ECO:0000256" key="1">
    <source>
        <dbReference type="ARBA" id="ARBA00004167"/>
    </source>
</evidence>
<dbReference type="Gene3D" id="3.30.700.10">
    <property type="entry name" value="Glycoprotein, Type 4 Pilin"/>
    <property type="match status" value="1"/>
</dbReference>
<name>A0A0G1NF07_9BACT</name>
<dbReference type="AlphaFoldDB" id="A0A0G1NF07"/>
<dbReference type="EMBL" id="LCJR01000001">
    <property type="protein sequence ID" value="KKT82784.1"/>
    <property type="molecule type" value="Genomic_DNA"/>
</dbReference>
<evidence type="ECO:0000256" key="4">
    <source>
        <dbReference type="ARBA" id="ARBA00022989"/>
    </source>
</evidence>
<evidence type="ECO:0000256" key="3">
    <source>
        <dbReference type="ARBA" id="ARBA00022692"/>
    </source>
</evidence>
<keyword evidence="5 6" id="KW-0472">Membrane</keyword>
<keyword evidence="4 6" id="KW-1133">Transmembrane helix</keyword>
<evidence type="ECO:0000256" key="2">
    <source>
        <dbReference type="ARBA" id="ARBA00022481"/>
    </source>
</evidence>
<gene>
    <name evidence="7" type="ORF">UW79_C0001G0040</name>
</gene>
<dbReference type="GO" id="GO:0016020">
    <property type="term" value="C:membrane"/>
    <property type="evidence" value="ECO:0007669"/>
    <property type="project" value="UniProtKB-SubCell"/>
</dbReference>
<dbReference type="Proteomes" id="UP000034032">
    <property type="component" value="Unassembled WGS sequence"/>
</dbReference>
<dbReference type="InterPro" id="IPR045584">
    <property type="entry name" value="Pilin-like"/>
</dbReference>
<dbReference type="GO" id="GO:0015628">
    <property type="term" value="P:protein secretion by the type II secretion system"/>
    <property type="evidence" value="ECO:0007669"/>
    <property type="project" value="InterPro"/>
</dbReference>
<dbReference type="Pfam" id="PF07963">
    <property type="entry name" value="N_methyl"/>
    <property type="match status" value="1"/>
</dbReference>
<comment type="subcellular location">
    <subcellularLocation>
        <location evidence="1">Membrane</location>
        <topology evidence="1">Single-pass membrane protein</topology>
    </subcellularLocation>
</comment>
<evidence type="ECO:0000256" key="6">
    <source>
        <dbReference type="SAM" id="Phobius"/>
    </source>
</evidence>
<protein>
    <submittedName>
        <fullName evidence="7">Uncharacterized protein</fullName>
    </submittedName>
</protein>
<sequence>MKFMRNQKGFTLIEILVVIGIIAILAAVVIVALNPARQFAQARNTQRWSNVNTILNAVTQRMADARGVWLSACGTDTVTLPATATNIGDDTASGNIDLDPCIVPTYVSTMVMDPSSGTAANTGYTIMQAGAAGRITVTAPLAELNEAISVTR</sequence>